<comment type="caution">
    <text evidence="1">The sequence shown here is derived from an EMBL/GenBank/DDBJ whole genome shotgun (WGS) entry which is preliminary data.</text>
</comment>
<keyword evidence="2" id="KW-1185">Reference proteome</keyword>
<reference evidence="1 2" key="1">
    <citation type="journal article" date="2021" name="Int. J. Syst. Evol. Microbiol.">
        <title>Reticulibacter mediterranei gen. nov., sp. nov., within the new family Reticulibacteraceae fam. nov., and Ktedonospora formicarum gen. nov., sp. nov., Ktedonobacter robiniae sp. nov., Dictyobacter formicarum sp. nov. and Dictyobacter arantiisoli sp. nov., belonging to the class Ktedonobacteria.</title>
        <authorList>
            <person name="Yabe S."/>
            <person name="Zheng Y."/>
            <person name="Wang C.M."/>
            <person name="Sakai Y."/>
            <person name="Abe K."/>
            <person name="Yokota A."/>
            <person name="Donadio S."/>
            <person name="Cavaletti L."/>
            <person name="Monciardini P."/>
        </authorList>
    </citation>
    <scope>NUCLEOTIDE SEQUENCE [LARGE SCALE GENOMIC DNA]</scope>
    <source>
        <strain evidence="1 2">SOSP1-30</strain>
    </source>
</reference>
<dbReference type="EMBL" id="BNJG01000002">
    <property type="protein sequence ID" value="GHO55883.1"/>
    <property type="molecule type" value="Genomic_DNA"/>
</dbReference>
<proteinExistence type="predicted"/>
<accession>A0ABQ3UT63</accession>
<evidence type="ECO:0000313" key="1">
    <source>
        <dbReference type="EMBL" id="GHO55883.1"/>
    </source>
</evidence>
<evidence type="ECO:0000313" key="2">
    <source>
        <dbReference type="Proteomes" id="UP000654345"/>
    </source>
</evidence>
<name>A0ABQ3UT63_9CHLR</name>
<gene>
    <name evidence="1" type="ORF">KSB_43580</name>
</gene>
<sequence>MDKMMRVLRNIEFSFILYLSSRDVRVVTITDEGGDSLSPGEGDCEDDFDRVTSMG</sequence>
<organism evidence="1 2">
    <name type="scientific">Ktedonobacter robiniae</name>
    <dbReference type="NCBI Taxonomy" id="2778365"/>
    <lineage>
        <taxon>Bacteria</taxon>
        <taxon>Bacillati</taxon>
        <taxon>Chloroflexota</taxon>
        <taxon>Ktedonobacteria</taxon>
        <taxon>Ktedonobacterales</taxon>
        <taxon>Ktedonobacteraceae</taxon>
        <taxon>Ktedonobacter</taxon>
    </lineage>
</organism>
<dbReference type="Proteomes" id="UP000654345">
    <property type="component" value="Unassembled WGS sequence"/>
</dbReference>
<protein>
    <submittedName>
        <fullName evidence="1">Uncharacterized protein</fullName>
    </submittedName>
</protein>